<evidence type="ECO:0000256" key="4">
    <source>
        <dbReference type="ARBA" id="ARBA00022679"/>
    </source>
</evidence>
<evidence type="ECO:0000256" key="5">
    <source>
        <dbReference type="ARBA" id="ARBA00022692"/>
    </source>
</evidence>
<evidence type="ECO:0000256" key="7">
    <source>
        <dbReference type="ARBA" id="ARBA00022989"/>
    </source>
</evidence>
<dbReference type="PANTHER" id="PTHR11157:SF26">
    <property type="entry name" value="ELONGATION OF LONG CHAIN FATTY ACIDS PROTEIN 1"/>
    <property type="match status" value="1"/>
</dbReference>
<dbReference type="Proteomes" id="UP000005239">
    <property type="component" value="Unassembled WGS sequence"/>
</dbReference>
<keyword evidence="8 11" id="KW-0443">Lipid metabolism</keyword>
<dbReference type="GO" id="GO:0042761">
    <property type="term" value="P:very long-chain fatty acid biosynthetic process"/>
    <property type="evidence" value="ECO:0000318"/>
    <property type="project" value="GO_Central"/>
</dbReference>
<evidence type="ECO:0000256" key="11">
    <source>
        <dbReference type="RuleBase" id="RU361115"/>
    </source>
</evidence>
<evidence type="ECO:0000256" key="6">
    <source>
        <dbReference type="ARBA" id="ARBA00022832"/>
    </source>
</evidence>
<evidence type="ECO:0000256" key="2">
    <source>
        <dbReference type="ARBA" id="ARBA00005194"/>
    </source>
</evidence>
<organism evidence="12 13">
    <name type="scientific">Pristionchus pacificus</name>
    <name type="common">Parasitic nematode worm</name>
    <dbReference type="NCBI Taxonomy" id="54126"/>
    <lineage>
        <taxon>Eukaryota</taxon>
        <taxon>Metazoa</taxon>
        <taxon>Ecdysozoa</taxon>
        <taxon>Nematoda</taxon>
        <taxon>Chromadorea</taxon>
        <taxon>Rhabditida</taxon>
        <taxon>Rhabditina</taxon>
        <taxon>Diplogasteromorpha</taxon>
        <taxon>Diplogasteroidea</taxon>
        <taxon>Neodiplogasteridae</taxon>
        <taxon>Pristionchus</taxon>
    </lineage>
</organism>
<sequence length="315" mass="35968">MIYPVFARLSRISSTGNSDDRSPAANRVQLHGASVRFVRRGVQLPSWGTMDGHAFQIHSTGGDRLLGHNILDPALDEGQRAVQAANSGREFTAFTFRALSCDNRLLVSFQIWNLSIALVSGVCASVMTQEYFTSTFSKGFYASLCSTRDTFYAGNTGRAVFVLIFARLPEFIDTIFIVLRKQPLLFIHYYHHAFTLCYTWYTYSSACPSARHAIYVNALIHTVMYSYYFLTTLKIRPPAIVARCITLGQIVQFVYILYAFAHVTVVWVVLQKPCEIDATSLSLTWFMDLSYLYLFIDFYLRKYRKKTTEKTKKIE</sequence>
<protein>
    <recommendedName>
        <fullName evidence="11">Elongation of very long chain fatty acids protein</fullName>
        <ecNumber evidence="11">2.3.1.199</ecNumber>
    </recommendedName>
    <alternativeName>
        <fullName evidence="11">Very-long-chain 3-oxoacyl-CoA synthase</fullName>
    </alternativeName>
</protein>
<dbReference type="AlphaFoldDB" id="A0A2A6CYL6"/>
<reference evidence="13" key="1">
    <citation type="journal article" date="2008" name="Nat. Genet.">
        <title>The Pristionchus pacificus genome provides a unique perspective on nematode lifestyle and parasitism.</title>
        <authorList>
            <person name="Dieterich C."/>
            <person name="Clifton S.W."/>
            <person name="Schuster L.N."/>
            <person name="Chinwalla A."/>
            <person name="Delehaunty K."/>
            <person name="Dinkelacker I."/>
            <person name="Fulton L."/>
            <person name="Fulton R."/>
            <person name="Godfrey J."/>
            <person name="Minx P."/>
            <person name="Mitreva M."/>
            <person name="Roeseler W."/>
            <person name="Tian H."/>
            <person name="Witte H."/>
            <person name="Yang S.P."/>
            <person name="Wilson R.K."/>
            <person name="Sommer R.J."/>
        </authorList>
    </citation>
    <scope>NUCLEOTIDE SEQUENCE [LARGE SCALE GENOMIC DNA]</scope>
    <source>
        <strain evidence="13">PS312</strain>
    </source>
</reference>
<dbReference type="EnsemblMetazoa" id="PPA36283.1">
    <property type="protein sequence ID" value="PPA36283.1"/>
    <property type="gene ID" value="WBGene00274652"/>
</dbReference>
<evidence type="ECO:0000313" key="13">
    <source>
        <dbReference type="Proteomes" id="UP000005239"/>
    </source>
</evidence>
<gene>
    <name evidence="12" type="primary">WBGene00274652</name>
</gene>
<dbReference type="GO" id="GO:0034625">
    <property type="term" value="P:fatty acid elongation, monounsaturated fatty acid"/>
    <property type="evidence" value="ECO:0000318"/>
    <property type="project" value="GO_Central"/>
</dbReference>
<evidence type="ECO:0000256" key="10">
    <source>
        <dbReference type="ARBA" id="ARBA00023160"/>
    </source>
</evidence>
<dbReference type="GO" id="GO:0009922">
    <property type="term" value="F:fatty acid elongase activity"/>
    <property type="evidence" value="ECO:0000318"/>
    <property type="project" value="GO_Central"/>
</dbReference>
<comment type="subcellular location">
    <subcellularLocation>
        <location evidence="1">Membrane</location>
        <topology evidence="1">Multi-pass membrane protein</topology>
    </subcellularLocation>
</comment>
<accession>A0A2A6CYL6</accession>
<dbReference type="GO" id="GO:0030148">
    <property type="term" value="P:sphingolipid biosynthetic process"/>
    <property type="evidence" value="ECO:0000318"/>
    <property type="project" value="GO_Central"/>
</dbReference>
<dbReference type="PANTHER" id="PTHR11157">
    <property type="entry name" value="FATTY ACID ACYL TRANSFERASE-RELATED"/>
    <property type="match status" value="1"/>
</dbReference>
<keyword evidence="9 11" id="KW-0472">Membrane</keyword>
<dbReference type="GO" id="GO:0034626">
    <property type="term" value="P:fatty acid elongation, polyunsaturated fatty acid"/>
    <property type="evidence" value="ECO:0000318"/>
    <property type="project" value="GO_Central"/>
</dbReference>
<dbReference type="GO" id="GO:0019367">
    <property type="term" value="P:fatty acid elongation, saturated fatty acid"/>
    <property type="evidence" value="ECO:0000318"/>
    <property type="project" value="GO_Central"/>
</dbReference>
<feature type="transmembrane region" description="Helical" evidence="11">
    <location>
        <begin position="213"/>
        <end position="230"/>
    </location>
</feature>
<comment type="catalytic activity">
    <reaction evidence="11">
        <text>a very-long-chain acyl-CoA + malonyl-CoA + H(+) = a very-long-chain 3-oxoacyl-CoA + CO2 + CoA</text>
        <dbReference type="Rhea" id="RHEA:32727"/>
        <dbReference type="ChEBI" id="CHEBI:15378"/>
        <dbReference type="ChEBI" id="CHEBI:16526"/>
        <dbReference type="ChEBI" id="CHEBI:57287"/>
        <dbReference type="ChEBI" id="CHEBI:57384"/>
        <dbReference type="ChEBI" id="CHEBI:90725"/>
        <dbReference type="ChEBI" id="CHEBI:90736"/>
        <dbReference type="EC" id="2.3.1.199"/>
    </reaction>
</comment>
<evidence type="ECO:0000256" key="8">
    <source>
        <dbReference type="ARBA" id="ARBA00023098"/>
    </source>
</evidence>
<keyword evidence="4 11" id="KW-0808">Transferase</keyword>
<reference evidence="12" key="2">
    <citation type="submission" date="2022-06" db="UniProtKB">
        <authorList>
            <consortium name="EnsemblMetazoa"/>
        </authorList>
    </citation>
    <scope>IDENTIFICATION</scope>
    <source>
        <strain evidence="12">PS312</strain>
    </source>
</reference>
<dbReference type="InterPro" id="IPR002076">
    <property type="entry name" value="ELO_fam"/>
</dbReference>
<keyword evidence="7 11" id="KW-1133">Transmembrane helix</keyword>
<comment type="pathway">
    <text evidence="2">Lipid metabolism; fatty acid biosynthesis.</text>
</comment>
<feature type="transmembrane region" description="Helical" evidence="11">
    <location>
        <begin position="105"/>
        <end position="127"/>
    </location>
</feature>
<keyword evidence="6 11" id="KW-0276">Fatty acid metabolism</keyword>
<evidence type="ECO:0000256" key="1">
    <source>
        <dbReference type="ARBA" id="ARBA00004141"/>
    </source>
</evidence>
<evidence type="ECO:0000256" key="9">
    <source>
        <dbReference type="ARBA" id="ARBA00023136"/>
    </source>
</evidence>
<dbReference type="GO" id="GO:0005789">
    <property type="term" value="C:endoplasmic reticulum membrane"/>
    <property type="evidence" value="ECO:0000318"/>
    <property type="project" value="GO_Central"/>
</dbReference>
<accession>A0A8R1YXY3</accession>
<keyword evidence="10 11" id="KW-0275">Fatty acid biosynthesis</keyword>
<dbReference type="EC" id="2.3.1.199" evidence="11"/>
<keyword evidence="13" id="KW-1185">Reference proteome</keyword>
<feature type="transmembrane region" description="Helical" evidence="11">
    <location>
        <begin position="184"/>
        <end position="201"/>
    </location>
</feature>
<evidence type="ECO:0000313" key="12">
    <source>
        <dbReference type="EnsemblMetazoa" id="PPA36283.1"/>
    </source>
</evidence>
<name>A0A2A6CYL6_PRIPA</name>
<feature type="transmembrane region" description="Helical" evidence="11">
    <location>
        <begin position="282"/>
        <end position="300"/>
    </location>
</feature>
<feature type="transmembrane region" description="Helical" evidence="11">
    <location>
        <begin position="159"/>
        <end position="179"/>
    </location>
</feature>
<keyword evidence="3 11" id="KW-0444">Lipid biosynthesis</keyword>
<proteinExistence type="inferred from homology"/>
<evidence type="ECO:0000256" key="3">
    <source>
        <dbReference type="ARBA" id="ARBA00022516"/>
    </source>
</evidence>
<keyword evidence="5 11" id="KW-0812">Transmembrane</keyword>
<feature type="transmembrane region" description="Helical" evidence="11">
    <location>
        <begin position="250"/>
        <end position="270"/>
    </location>
</feature>
<comment type="similarity">
    <text evidence="11">Belongs to the ELO family.</text>
</comment>
<dbReference type="OrthoDB" id="10259681at2759"/>
<dbReference type="InterPro" id="IPR030457">
    <property type="entry name" value="ELO_CS"/>
</dbReference>
<dbReference type="Pfam" id="PF01151">
    <property type="entry name" value="ELO"/>
    <property type="match status" value="1"/>
</dbReference>
<dbReference type="PROSITE" id="PS01188">
    <property type="entry name" value="ELO"/>
    <property type="match status" value="1"/>
</dbReference>